<dbReference type="GeneID" id="58894347"/>
<keyword evidence="2" id="KW-1185">Reference proteome</keyword>
<evidence type="ECO:0000313" key="1">
    <source>
        <dbReference type="EMBL" id="EEY71820.1"/>
    </source>
</evidence>
<protein>
    <submittedName>
        <fullName evidence="1">Uncharacterized protein</fullName>
    </submittedName>
</protein>
<dbReference type="AlphaFoldDB" id="D0I9V5"/>
<comment type="caution">
    <text evidence="1">The sequence shown here is derived from an EMBL/GenBank/DDBJ whole genome shotgun (WGS) entry which is preliminary data.</text>
</comment>
<organism evidence="1 2">
    <name type="scientific">Grimontia hollisae CIP 101886</name>
    <dbReference type="NCBI Taxonomy" id="675812"/>
    <lineage>
        <taxon>Bacteria</taxon>
        <taxon>Pseudomonadati</taxon>
        <taxon>Pseudomonadota</taxon>
        <taxon>Gammaproteobacteria</taxon>
        <taxon>Vibrionales</taxon>
        <taxon>Vibrionaceae</taxon>
        <taxon>Grimontia</taxon>
    </lineage>
</organism>
<dbReference type="OrthoDB" id="5917678at2"/>
<proteinExistence type="predicted"/>
<name>D0I9V5_GRIHO</name>
<sequence length="72" mass="8081">MKLVNVLSGDVVKESDNLDELKHLGMSIALQDGLQATQWSLDETCSHYRMSGKTVLCLRDEEGAVFRIFLPK</sequence>
<dbReference type="Proteomes" id="UP000003604">
    <property type="component" value="Unassembled WGS sequence"/>
</dbReference>
<dbReference type="EMBL" id="ADAQ01000012">
    <property type="protein sequence ID" value="EEY71820.1"/>
    <property type="molecule type" value="Genomic_DNA"/>
</dbReference>
<gene>
    <name evidence="1" type="ORF">VHA_002242</name>
</gene>
<accession>D0I9V5</accession>
<reference evidence="1 2" key="1">
    <citation type="submission" date="2009-10" db="EMBL/GenBank/DDBJ databases">
        <authorList>
            <consortium name="Los Alamos National Laboratory (LANL)"/>
            <consortium name="National Microbial Pathogen Data Resource (NMPDR)"/>
            <person name="Saunders E.H."/>
            <person name="Munk A.C."/>
            <person name="Tapia R."/>
            <person name="Green L."/>
            <person name="Rogers Y."/>
            <person name="Detter J.C."/>
            <person name="Bruce D."/>
            <person name="Brettin T.S."/>
            <person name="Colwell R.R."/>
            <person name="Huq A."/>
            <person name="Grim C.J."/>
            <person name="Hasan N.A."/>
            <person name="Bartels D."/>
            <person name="Vonstein V."/>
        </authorList>
    </citation>
    <scope>NUCLEOTIDE SEQUENCE [LARGE SCALE GENOMIC DNA]</scope>
    <source>
        <strain evidence="1 2">CIP 101886</strain>
    </source>
</reference>
<evidence type="ECO:0000313" key="2">
    <source>
        <dbReference type="Proteomes" id="UP000003604"/>
    </source>
</evidence>
<dbReference type="RefSeq" id="WP_005504498.1">
    <property type="nucleotide sequence ID" value="NZ_ADAQ01000012.1"/>
</dbReference>